<protein>
    <submittedName>
        <fullName evidence="2">Uncharacterized protein</fullName>
    </submittedName>
</protein>
<dbReference type="KEGG" id="dcb:C3Y92_05670"/>
<organism evidence="2 3">
    <name type="scientific">Solidesulfovibrio carbinolicus</name>
    <dbReference type="NCBI Taxonomy" id="296842"/>
    <lineage>
        <taxon>Bacteria</taxon>
        <taxon>Pseudomonadati</taxon>
        <taxon>Thermodesulfobacteriota</taxon>
        <taxon>Desulfovibrionia</taxon>
        <taxon>Desulfovibrionales</taxon>
        <taxon>Desulfovibrionaceae</taxon>
        <taxon>Solidesulfovibrio</taxon>
    </lineage>
</organism>
<reference evidence="2 3" key="1">
    <citation type="submission" date="2018-02" db="EMBL/GenBank/DDBJ databases">
        <title>Genome sequence of Desulfovibrio carbinolicus DSM 3852.</title>
        <authorList>
            <person name="Wilbanks E."/>
            <person name="Skennerton C.T."/>
            <person name="Orphan V.J."/>
        </authorList>
    </citation>
    <scope>NUCLEOTIDE SEQUENCE [LARGE SCALE GENOMIC DNA]</scope>
    <source>
        <strain evidence="2 3">DSM 3852</strain>
    </source>
</reference>
<keyword evidence="3" id="KW-1185">Reference proteome</keyword>
<gene>
    <name evidence="2" type="ORF">C3Y92_05670</name>
</gene>
<evidence type="ECO:0000313" key="3">
    <source>
        <dbReference type="Proteomes" id="UP000293296"/>
    </source>
</evidence>
<evidence type="ECO:0000256" key="1">
    <source>
        <dbReference type="SAM" id="Phobius"/>
    </source>
</evidence>
<dbReference type="EMBL" id="CP026538">
    <property type="protein sequence ID" value="QAZ66757.1"/>
    <property type="molecule type" value="Genomic_DNA"/>
</dbReference>
<dbReference type="AlphaFoldDB" id="A0A4P6HI86"/>
<dbReference type="Proteomes" id="UP000293296">
    <property type="component" value="Chromosome"/>
</dbReference>
<sequence>MDQSLAATLLKILSAMDAGTIAFVAGLVTLTPMGLVLLIVVFWQVEDRRRRTDLARYRQDMDNLLKTYGDDLRLVTAYYKDNVKLVEGYQSLAASLHDQVVLNTQVMQRMVDAICTNQFCPSGRIAKGESPLRSGI</sequence>
<keyword evidence="1" id="KW-0812">Transmembrane</keyword>
<keyword evidence="1" id="KW-0472">Membrane</keyword>
<feature type="transmembrane region" description="Helical" evidence="1">
    <location>
        <begin position="20"/>
        <end position="43"/>
    </location>
</feature>
<name>A0A4P6HI86_9BACT</name>
<proteinExistence type="predicted"/>
<dbReference type="OrthoDB" id="5456848at2"/>
<dbReference type="RefSeq" id="WP_129350462.1">
    <property type="nucleotide sequence ID" value="NZ_CP026538.1"/>
</dbReference>
<keyword evidence="1" id="KW-1133">Transmembrane helix</keyword>
<evidence type="ECO:0000313" key="2">
    <source>
        <dbReference type="EMBL" id="QAZ66757.1"/>
    </source>
</evidence>
<accession>A0A4P6HI86</accession>